<organism evidence="1 2">
    <name type="scientific">Citrus sinensis</name>
    <name type="common">Sweet orange</name>
    <name type="synonym">Citrus aurantium var. sinensis</name>
    <dbReference type="NCBI Taxonomy" id="2711"/>
    <lineage>
        <taxon>Eukaryota</taxon>
        <taxon>Viridiplantae</taxon>
        <taxon>Streptophyta</taxon>
        <taxon>Embryophyta</taxon>
        <taxon>Tracheophyta</taxon>
        <taxon>Spermatophyta</taxon>
        <taxon>Magnoliopsida</taxon>
        <taxon>eudicotyledons</taxon>
        <taxon>Gunneridae</taxon>
        <taxon>Pentapetalae</taxon>
        <taxon>rosids</taxon>
        <taxon>malvids</taxon>
        <taxon>Sapindales</taxon>
        <taxon>Rutaceae</taxon>
        <taxon>Aurantioideae</taxon>
        <taxon>Citrus</taxon>
    </lineage>
</organism>
<reference evidence="2" key="1">
    <citation type="journal article" date="2023" name="Hortic. Res.">
        <title>A chromosome-level phased genome enabling allele-level studies in sweet orange: a case study on citrus Huanglongbing tolerance.</title>
        <authorList>
            <person name="Wu B."/>
            <person name="Yu Q."/>
            <person name="Deng Z."/>
            <person name="Duan Y."/>
            <person name="Luo F."/>
            <person name="Gmitter F. Jr."/>
        </authorList>
    </citation>
    <scope>NUCLEOTIDE SEQUENCE [LARGE SCALE GENOMIC DNA]</scope>
    <source>
        <strain evidence="2">cv. Valencia</strain>
    </source>
</reference>
<name>A0ACB8LZ95_CITSI</name>
<proteinExistence type="predicted"/>
<dbReference type="Proteomes" id="UP000829398">
    <property type="component" value="Chromosome 3"/>
</dbReference>
<accession>A0ACB8LZ95</accession>
<sequence>MSKKGQSEQPPPLPPFDTTAEGRAAIAAYDEGDYVGALKCIKNSESRYRKCPFYQHAKAFILYKIALQNNDHDGGTVRNYIEEAAMSALQASFLLSSSTIIAYFCACALYDLASFNREYYKVIRECNRALGIENPMEPERSSFVFKDPSQEWGIEKTKQELRELMKKSERKKRWAAISSVETIQESIKAAVKRVDEIKNQLARLRDSPEEEEMEPKLEERRKKQFADKFMVNLEKGNVAKSFWNNELSAEQKRSLFRVKIEELKKHLTNRKEKDLLSEAIEFAKAHRSWKFWECCDCSEKYGDWQSYMQHLCDFHDLRIHQDLASIHPKIVDEDSREMIFNGEWKPVDTEEAIKILENQSKSESYNTDDSYMRAEKGQGEYKGCSDEDVLLTKQLGSESDKEASSIAPTDWPLSDDNKRIALLESLHGTFQFLLRYSFLIQVEIDEVIKYAVAMLKTRFSDSHLRNLGPETLKLVCFLESSQLNSIIHKLQHVAGTLSENTGIGNSTDEQLTGARTFDIKEDVVLNDNSSYLILDGVLSYDTHIVSWLYLGHEVGEAIKLWARLRESNRGQRVKLFESFKMERSKFVKMYEERWKLSKKWDALEAVNGIFADEKKRRDENPEYVWRTFESLLRERLKELEERIDAAAAAYQFELEFILNVLETDRAVAAYQFENTSRVHENWNQSDEYVGEKILSWTNQLGNDIWLENVRIITSIVSMKLFNLQLGEISAYEYQLILLPMFRSLVKSRLERHIDEEAVKKLNEIQKGLEEPDNKGQTQGKSKNKKNKNKNKKRKDQREAKDFGVTRDIEQPLETGDTEQPSETGDMEQPSATRDIEQPSETGDIKQPSLPQEKAVQIVDDMQQSIATENAEKKSNEKEKSLEETDSKRQTRGKSKNKKNKNKKRKYQGEHADFSATGDIERPLETGDIEQPSGTGDIQQTSETGDIEQPSLPQEKAVQNDNPNSEKDERADDLQQSIATDEKLLEENVKYQLQSEHEARLNVNVLGTGLGKEAANNFLYMIIQSLWNLREFQEECKKKLDEVQKHDGNPCIVCAFFDICAAKNRGEAVDPTELRIALSTYYCNQNNFQEGQVNDAYLFLLVIFKVLHVAFYAVNSDDKPEDMYKDRLHCVDSNCLVHRIFGMDIFESIECINCHMRSGYQKCTYLSFGISANNLRSLKNEHMDMSSKKVLELTGLGEQMTCGCGQLNSIYHSLWRLPHVFVSVIDWRRGDKSSEDISTTLSALSNELDLSKLFQGYLPDYTYFVVSMVCFCKDRQHSVCFLYDDQHDEHYVQHSDSNVEPMKVANLQPPFPSESSRANPLNIQSPFSSLQAYPAIGLQQEPSKFKISPVRVAQSSGIRPHAESRLLLRSDDVRGDSLCTTKYR</sequence>
<dbReference type="EMBL" id="CM039172">
    <property type="protein sequence ID" value="KAH9778718.1"/>
    <property type="molecule type" value="Genomic_DNA"/>
</dbReference>
<evidence type="ECO:0000313" key="2">
    <source>
        <dbReference type="Proteomes" id="UP000829398"/>
    </source>
</evidence>
<keyword evidence="2" id="KW-1185">Reference proteome</keyword>
<evidence type="ECO:0000313" key="1">
    <source>
        <dbReference type="EMBL" id="KAH9778718.1"/>
    </source>
</evidence>
<protein>
    <submittedName>
        <fullName evidence="1">USP domain-containing protein</fullName>
    </submittedName>
</protein>
<comment type="caution">
    <text evidence="1">The sequence shown here is derived from an EMBL/GenBank/DDBJ whole genome shotgun (WGS) entry which is preliminary data.</text>
</comment>
<gene>
    <name evidence="1" type="ORF">KPL71_007436</name>
</gene>